<evidence type="ECO:0000313" key="2">
    <source>
        <dbReference type="Proteomes" id="UP000184038"/>
    </source>
</evidence>
<dbReference type="EMBL" id="FRCP01000009">
    <property type="protein sequence ID" value="SHM39571.1"/>
    <property type="molecule type" value="Genomic_DNA"/>
</dbReference>
<keyword evidence="2" id="KW-1185">Reference proteome</keyword>
<dbReference type="Proteomes" id="UP000184038">
    <property type="component" value="Unassembled WGS sequence"/>
</dbReference>
<dbReference type="AlphaFoldDB" id="A0A1M7IFQ1"/>
<evidence type="ECO:0000313" key="1">
    <source>
        <dbReference type="EMBL" id="SHM39571.1"/>
    </source>
</evidence>
<proteinExistence type="predicted"/>
<organism evidence="1 2">
    <name type="scientific">Anaerosporobacter mobilis DSM 15930</name>
    <dbReference type="NCBI Taxonomy" id="1120996"/>
    <lineage>
        <taxon>Bacteria</taxon>
        <taxon>Bacillati</taxon>
        <taxon>Bacillota</taxon>
        <taxon>Clostridia</taxon>
        <taxon>Lachnospirales</taxon>
        <taxon>Lachnospiraceae</taxon>
        <taxon>Anaerosporobacter</taxon>
    </lineage>
</organism>
<dbReference type="STRING" id="1120996.SAMN02746066_01836"/>
<name>A0A1M7IFQ1_9FIRM</name>
<protein>
    <submittedName>
        <fullName evidence="1">Uncharacterized protein</fullName>
    </submittedName>
</protein>
<gene>
    <name evidence="1" type="ORF">SAMN02746066_01836</name>
</gene>
<reference evidence="1 2" key="1">
    <citation type="submission" date="2016-11" db="EMBL/GenBank/DDBJ databases">
        <authorList>
            <person name="Jaros S."/>
            <person name="Januszkiewicz K."/>
            <person name="Wedrychowicz H."/>
        </authorList>
    </citation>
    <scope>NUCLEOTIDE SEQUENCE [LARGE SCALE GENOMIC DNA]</scope>
    <source>
        <strain evidence="1 2">DSM 15930</strain>
    </source>
</reference>
<accession>A0A1M7IFQ1</accession>
<sequence length="161" mass="18742">MYLLVIDMNSNEIDFEVIQRDLKHRMYQYIGSGSSRSVFDLANGYVVKAAINHGGLTQNQMEYNVYNQEKTAFFAPILTISDNSMFLIMKKGERLWNINQVSQYYNVNNIRELVDNSYFIRIRKTYGLAAGDLVRKSSWGMIDQVPVLVDYGYTGRRRGRR</sequence>